<dbReference type="InterPro" id="IPR040352">
    <property type="entry name" value="TMUB1/2"/>
</dbReference>
<protein>
    <recommendedName>
        <fullName evidence="3">Ubiquitin-like domain-containing protein</fullName>
    </recommendedName>
</protein>
<keyword evidence="5" id="KW-1185">Reference proteome</keyword>
<feature type="compositionally biased region" description="Low complexity" evidence="1">
    <location>
        <begin position="73"/>
        <end position="88"/>
    </location>
</feature>
<dbReference type="GO" id="GO:0036503">
    <property type="term" value="P:ERAD pathway"/>
    <property type="evidence" value="ECO:0007669"/>
    <property type="project" value="InterPro"/>
</dbReference>
<feature type="compositionally biased region" description="Low complexity" evidence="1">
    <location>
        <begin position="114"/>
        <end position="131"/>
    </location>
</feature>
<dbReference type="OrthoDB" id="161999at2759"/>
<feature type="compositionally biased region" description="Polar residues" evidence="1">
    <location>
        <begin position="54"/>
        <end position="72"/>
    </location>
</feature>
<dbReference type="InterPro" id="IPR000626">
    <property type="entry name" value="Ubiquitin-like_dom"/>
</dbReference>
<dbReference type="Gene3D" id="3.10.20.90">
    <property type="entry name" value="Phosphatidylinositol 3-kinase Catalytic Subunit, Chain A, domain 1"/>
    <property type="match status" value="1"/>
</dbReference>
<dbReference type="CDD" id="cd17057">
    <property type="entry name" value="Ubl_TMUB1_like"/>
    <property type="match status" value="1"/>
</dbReference>
<feature type="compositionally biased region" description="Basic and acidic residues" evidence="1">
    <location>
        <begin position="173"/>
        <end position="183"/>
    </location>
</feature>
<evidence type="ECO:0000313" key="5">
    <source>
        <dbReference type="Proteomes" id="UP000792457"/>
    </source>
</evidence>
<dbReference type="InterPro" id="IPR029071">
    <property type="entry name" value="Ubiquitin-like_domsf"/>
</dbReference>
<dbReference type="EMBL" id="KZ308316">
    <property type="protein sequence ID" value="KAG8227247.1"/>
    <property type="molecule type" value="Genomic_DNA"/>
</dbReference>
<dbReference type="AlphaFoldDB" id="A0A8K0K3Y5"/>
<reference evidence="4" key="2">
    <citation type="submission" date="2017-10" db="EMBL/GenBank/DDBJ databases">
        <title>Ladona fulva Genome sequencing and assembly.</title>
        <authorList>
            <person name="Murali S."/>
            <person name="Richards S."/>
            <person name="Bandaranaike D."/>
            <person name="Bellair M."/>
            <person name="Blankenburg K."/>
            <person name="Chao H."/>
            <person name="Dinh H."/>
            <person name="Doddapaneni H."/>
            <person name="Dugan-Rocha S."/>
            <person name="Elkadiri S."/>
            <person name="Gnanaolivu R."/>
            <person name="Hernandez B."/>
            <person name="Skinner E."/>
            <person name="Javaid M."/>
            <person name="Lee S."/>
            <person name="Li M."/>
            <person name="Ming W."/>
            <person name="Munidasa M."/>
            <person name="Muniz J."/>
            <person name="Nguyen L."/>
            <person name="Hughes D."/>
            <person name="Osuji N."/>
            <person name="Pu L.-L."/>
            <person name="Puazo M."/>
            <person name="Qu C."/>
            <person name="Quiroz J."/>
            <person name="Raj R."/>
            <person name="Weissenberger G."/>
            <person name="Xin Y."/>
            <person name="Zou X."/>
            <person name="Han Y."/>
            <person name="Worley K."/>
            <person name="Muzny D."/>
            <person name="Gibbs R."/>
        </authorList>
    </citation>
    <scope>NUCLEOTIDE SEQUENCE</scope>
    <source>
        <strain evidence="4">Sampled in the wild</strain>
    </source>
</reference>
<gene>
    <name evidence="4" type="ORF">J437_LFUL003978</name>
</gene>
<keyword evidence="2" id="KW-0472">Membrane</keyword>
<dbReference type="PANTHER" id="PTHR14557:SF5">
    <property type="entry name" value="UBIQUITIN-LIKE DOMAIN-CONTAINING PROTEIN"/>
    <property type="match status" value="1"/>
</dbReference>
<sequence>MTIIEGVGDEVIQFFVVVFIIVIGLLAWRSTNIAEQPFIRAVLVLEMMTRQRSETNQTNNTVDDSSIDTGQRSSSNSLEEESGNPSESNSKKETSELDSDIPNENVSGNDSNMTENNQVQSETEQSSSSVECTTRHMEKRIAKGDQHNSLAEGEKSVSDDKVALEGTSCEGNPHVDDSSRAEEECNTPGIIRIRLKYLNDTQKLVEGNLEEQLGDFKRRHFGLEIQTNKLVRLIFNGHVLQSDSETLQNYGLFDNCVVHCLVHNQQVTNSSTGSGNATDAGRANGVDLREWDMDNHLFGSLSFILVAAWYCRYTYAQLFTTTTTVALVCLTGVFFVSLLGVYLPDQGRERQ</sequence>
<dbReference type="PANTHER" id="PTHR14557">
    <property type="entry name" value="PROTEIN C7ORF21"/>
    <property type="match status" value="1"/>
</dbReference>
<feature type="domain" description="Ubiquitin-like" evidence="3">
    <location>
        <begin position="191"/>
        <end position="259"/>
    </location>
</feature>
<feature type="transmembrane region" description="Helical" evidence="2">
    <location>
        <begin position="297"/>
        <end position="315"/>
    </location>
</feature>
<keyword evidence="2" id="KW-1133">Transmembrane helix</keyword>
<reference evidence="4" key="1">
    <citation type="submission" date="2013-04" db="EMBL/GenBank/DDBJ databases">
        <authorList>
            <person name="Qu J."/>
            <person name="Murali S.C."/>
            <person name="Bandaranaike D."/>
            <person name="Bellair M."/>
            <person name="Blankenburg K."/>
            <person name="Chao H."/>
            <person name="Dinh H."/>
            <person name="Doddapaneni H."/>
            <person name="Downs B."/>
            <person name="Dugan-Rocha S."/>
            <person name="Elkadiri S."/>
            <person name="Gnanaolivu R.D."/>
            <person name="Hernandez B."/>
            <person name="Javaid M."/>
            <person name="Jayaseelan J.C."/>
            <person name="Lee S."/>
            <person name="Li M."/>
            <person name="Ming W."/>
            <person name="Munidasa M."/>
            <person name="Muniz J."/>
            <person name="Nguyen L."/>
            <person name="Ongeri F."/>
            <person name="Osuji N."/>
            <person name="Pu L.-L."/>
            <person name="Puazo M."/>
            <person name="Qu C."/>
            <person name="Quiroz J."/>
            <person name="Raj R."/>
            <person name="Weissenberger G."/>
            <person name="Xin Y."/>
            <person name="Zou X."/>
            <person name="Han Y."/>
            <person name="Richards S."/>
            <person name="Worley K."/>
            <person name="Muzny D."/>
            <person name="Gibbs R."/>
        </authorList>
    </citation>
    <scope>NUCLEOTIDE SEQUENCE</scope>
    <source>
        <strain evidence="4">Sampled in the wild</strain>
    </source>
</reference>
<feature type="compositionally biased region" description="Polar residues" evidence="1">
    <location>
        <begin position="102"/>
        <end position="113"/>
    </location>
</feature>
<evidence type="ECO:0000256" key="2">
    <source>
        <dbReference type="SAM" id="Phobius"/>
    </source>
</evidence>
<accession>A0A8K0K3Y5</accession>
<proteinExistence type="predicted"/>
<dbReference type="SUPFAM" id="SSF54236">
    <property type="entry name" value="Ubiquitin-like"/>
    <property type="match status" value="1"/>
</dbReference>
<evidence type="ECO:0000259" key="3">
    <source>
        <dbReference type="PROSITE" id="PS50053"/>
    </source>
</evidence>
<feature type="transmembrane region" description="Helical" evidence="2">
    <location>
        <begin position="12"/>
        <end position="28"/>
    </location>
</feature>
<evidence type="ECO:0000313" key="4">
    <source>
        <dbReference type="EMBL" id="KAG8227247.1"/>
    </source>
</evidence>
<evidence type="ECO:0000256" key="1">
    <source>
        <dbReference type="SAM" id="MobiDB-lite"/>
    </source>
</evidence>
<keyword evidence="2" id="KW-0812">Transmembrane</keyword>
<feature type="region of interest" description="Disordered" evidence="1">
    <location>
        <begin position="52"/>
        <end position="134"/>
    </location>
</feature>
<feature type="transmembrane region" description="Helical" evidence="2">
    <location>
        <begin position="321"/>
        <end position="343"/>
    </location>
</feature>
<dbReference type="PROSITE" id="PS50053">
    <property type="entry name" value="UBIQUITIN_2"/>
    <property type="match status" value="1"/>
</dbReference>
<dbReference type="Proteomes" id="UP000792457">
    <property type="component" value="Unassembled WGS sequence"/>
</dbReference>
<name>A0A8K0K3Y5_LADFU</name>
<comment type="caution">
    <text evidence="4">The sequence shown here is derived from an EMBL/GenBank/DDBJ whole genome shotgun (WGS) entry which is preliminary data.</text>
</comment>
<organism evidence="4 5">
    <name type="scientific">Ladona fulva</name>
    <name type="common">Scarce chaser dragonfly</name>
    <name type="synonym">Libellula fulva</name>
    <dbReference type="NCBI Taxonomy" id="123851"/>
    <lineage>
        <taxon>Eukaryota</taxon>
        <taxon>Metazoa</taxon>
        <taxon>Ecdysozoa</taxon>
        <taxon>Arthropoda</taxon>
        <taxon>Hexapoda</taxon>
        <taxon>Insecta</taxon>
        <taxon>Pterygota</taxon>
        <taxon>Palaeoptera</taxon>
        <taxon>Odonata</taxon>
        <taxon>Epiprocta</taxon>
        <taxon>Anisoptera</taxon>
        <taxon>Libelluloidea</taxon>
        <taxon>Libellulidae</taxon>
        <taxon>Ladona</taxon>
    </lineage>
</organism>
<feature type="region of interest" description="Disordered" evidence="1">
    <location>
        <begin position="165"/>
        <end position="184"/>
    </location>
</feature>
<dbReference type="Pfam" id="PF00240">
    <property type="entry name" value="ubiquitin"/>
    <property type="match status" value="1"/>
</dbReference>